<evidence type="ECO:0000313" key="2">
    <source>
        <dbReference type="Proteomes" id="UP001159363"/>
    </source>
</evidence>
<gene>
    <name evidence="1" type="ORF">PR048_015689</name>
</gene>
<comment type="caution">
    <text evidence="1">The sequence shown here is derived from an EMBL/GenBank/DDBJ whole genome shotgun (WGS) entry which is preliminary data.</text>
</comment>
<name>A0ABQ9HHQ3_9NEOP</name>
<protein>
    <submittedName>
        <fullName evidence="1">Uncharacterized protein</fullName>
    </submittedName>
</protein>
<sequence>MPLMARDWLDVIIPDWQKKLNIGSDNKIGTIIREAEQEAHEGGISDRKGVTLEWEQNLASKYPKVFGKDGKSSIRKFKVHLVVKEDARPVFHKAYSVPYAIVEIQVLKSPPYHPHSMG</sequence>
<evidence type="ECO:0000313" key="1">
    <source>
        <dbReference type="EMBL" id="KAJ8883834.1"/>
    </source>
</evidence>
<accession>A0ABQ9HHQ3</accession>
<organism evidence="1 2">
    <name type="scientific">Dryococelus australis</name>
    <dbReference type="NCBI Taxonomy" id="614101"/>
    <lineage>
        <taxon>Eukaryota</taxon>
        <taxon>Metazoa</taxon>
        <taxon>Ecdysozoa</taxon>
        <taxon>Arthropoda</taxon>
        <taxon>Hexapoda</taxon>
        <taxon>Insecta</taxon>
        <taxon>Pterygota</taxon>
        <taxon>Neoptera</taxon>
        <taxon>Polyneoptera</taxon>
        <taxon>Phasmatodea</taxon>
        <taxon>Verophasmatodea</taxon>
        <taxon>Anareolatae</taxon>
        <taxon>Phasmatidae</taxon>
        <taxon>Eurycanthinae</taxon>
        <taxon>Dryococelus</taxon>
    </lineage>
</organism>
<keyword evidence="2" id="KW-1185">Reference proteome</keyword>
<reference evidence="1 2" key="1">
    <citation type="submission" date="2023-02" db="EMBL/GenBank/DDBJ databases">
        <title>LHISI_Scaffold_Assembly.</title>
        <authorList>
            <person name="Stuart O.P."/>
            <person name="Cleave R."/>
            <person name="Magrath M.J.L."/>
            <person name="Mikheyev A.S."/>
        </authorList>
    </citation>
    <scope>NUCLEOTIDE SEQUENCE [LARGE SCALE GENOMIC DNA]</scope>
    <source>
        <strain evidence="1">Daus_M_001</strain>
        <tissue evidence="1">Leg muscle</tissue>
    </source>
</reference>
<proteinExistence type="predicted"/>
<dbReference type="Proteomes" id="UP001159363">
    <property type="component" value="Chromosome 4"/>
</dbReference>
<dbReference type="EMBL" id="JARBHB010000005">
    <property type="protein sequence ID" value="KAJ8883834.1"/>
    <property type="molecule type" value="Genomic_DNA"/>
</dbReference>